<dbReference type="InterPro" id="IPR049398">
    <property type="entry name" value="ETF-QO/FixC_UQ-bd"/>
</dbReference>
<gene>
    <name evidence="6" type="ORF">METZ01_LOCUS401008</name>
</gene>
<feature type="non-terminal residue" evidence="6">
    <location>
        <position position="268"/>
    </location>
</feature>
<keyword evidence="2" id="KW-0285">Flavoprotein</keyword>
<evidence type="ECO:0000256" key="2">
    <source>
        <dbReference type="ARBA" id="ARBA00022630"/>
    </source>
</evidence>
<comment type="cofactor">
    <cofactor evidence="1">
        <name>FAD</name>
        <dbReference type="ChEBI" id="CHEBI:57692"/>
    </cofactor>
</comment>
<reference evidence="6" key="1">
    <citation type="submission" date="2018-05" db="EMBL/GenBank/DDBJ databases">
        <authorList>
            <person name="Lanie J.A."/>
            <person name="Ng W.-L."/>
            <person name="Kazmierczak K.M."/>
            <person name="Andrzejewski T.M."/>
            <person name="Davidsen T.M."/>
            <person name="Wayne K.J."/>
            <person name="Tettelin H."/>
            <person name="Glass J.I."/>
            <person name="Rusch D."/>
            <person name="Podicherti R."/>
            <person name="Tsui H.-C.T."/>
            <person name="Winkler M.E."/>
        </authorList>
    </citation>
    <scope>NUCLEOTIDE SEQUENCE</scope>
</reference>
<evidence type="ECO:0000313" key="6">
    <source>
        <dbReference type="EMBL" id="SVD48154.1"/>
    </source>
</evidence>
<evidence type="ECO:0000256" key="4">
    <source>
        <dbReference type="ARBA" id="ARBA00023002"/>
    </source>
</evidence>
<keyword evidence="4" id="KW-0560">Oxidoreductase</keyword>
<evidence type="ECO:0000256" key="3">
    <source>
        <dbReference type="ARBA" id="ARBA00022827"/>
    </source>
</evidence>
<dbReference type="EMBL" id="UINC01153434">
    <property type="protein sequence ID" value="SVD48154.1"/>
    <property type="molecule type" value="Genomic_DNA"/>
</dbReference>
<dbReference type="SUPFAM" id="SSF51905">
    <property type="entry name" value="FAD/NAD(P)-binding domain"/>
    <property type="match status" value="1"/>
</dbReference>
<proteinExistence type="predicted"/>
<dbReference type="InterPro" id="IPR036188">
    <property type="entry name" value="FAD/NAD-bd_sf"/>
</dbReference>
<sequence length="268" mass="29385">MSEVNRQVLDVDVLFVGAGSASLAGALHLKKLTVNAGLDISIAIIEKAREIGAHSLSGAIIDPRSLNELIPDHLEKNVPFEAAVVEEHMYYLNSKGKLRFPYLPKSMSHHGCYVASLGKFTRWMGKICENEGIDIFCGFTGSELLYENNQIIGVRTGDRGVDKHGNLKPNYDQGVDIHAKVTVLGEGPRGSLSKTLINRHDLMKDKNPQVWAIGVKELWQMPKGRVTAGYVAHTMGFPLGHDIFGGAFIYGMKDDILDIGLVVGLDYK</sequence>
<name>A0A382VNZ7_9ZZZZ</name>
<evidence type="ECO:0000259" key="5">
    <source>
        <dbReference type="Pfam" id="PF21162"/>
    </source>
</evidence>
<accession>A0A382VNZ7</accession>
<dbReference type="Gene3D" id="3.50.50.60">
    <property type="entry name" value="FAD/NAD(P)-binding domain"/>
    <property type="match status" value="1"/>
</dbReference>
<feature type="domain" description="ETF-QO/FixC ubiquinone-binding" evidence="5">
    <location>
        <begin position="211"/>
        <end position="268"/>
    </location>
</feature>
<dbReference type="Pfam" id="PF21162">
    <property type="entry name" value="ETFQO_UQ-bd"/>
    <property type="match status" value="1"/>
</dbReference>
<dbReference type="GO" id="GO:0004174">
    <property type="term" value="F:electron-transferring-flavoprotein dehydrogenase activity"/>
    <property type="evidence" value="ECO:0007669"/>
    <property type="project" value="InterPro"/>
</dbReference>
<organism evidence="6">
    <name type="scientific">marine metagenome</name>
    <dbReference type="NCBI Taxonomy" id="408172"/>
    <lineage>
        <taxon>unclassified sequences</taxon>
        <taxon>metagenomes</taxon>
        <taxon>ecological metagenomes</taxon>
    </lineage>
</organism>
<keyword evidence="3" id="KW-0274">FAD</keyword>
<dbReference type="PANTHER" id="PTHR10617:SF107">
    <property type="entry name" value="ELECTRON TRANSFER FLAVOPROTEIN-UBIQUINONE OXIDOREDUCTASE, MITOCHONDRIAL"/>
    <property type="match status" value="1"/>
</dbReference>
<evidence type="ECO:0000256" key="1">
    <source>
        <dbReference type="ARBA" id="ARBA00001974"/>
    </source>
</evidence>
<dbReference type="InterPro" id="IPR040156">
    <property type="entry name" value="ETF-QO"/>
</dbReference>
<dbReference type="PANTHER" id="PTHR10617">
    <property type="entry name" value="ELECTRON TRANSFER FLAVOPROTEIN-UBIQUINONE OXIDOREDUCTASE"/>
    <property type="match status" value="1"/>
</dbReference>
<dbReference type="AlphaFoldDB" id="A0A382VNZ7"/>
<protein>
    <recommendedName>
        <fullName evidence="5">ETF-QO/FixC ubiquinone-binding domain-containing protein</fullName>
    </recommendedName>
</protein>
<dbReference type="Gene3D" id="3.30.9.90">
    <property type="match status" value="1"/>
</dbReference>